<protein>
    <submittedName>
        <fullName evidence="7">Predicted protein</fullName>
    </submittedName>
</protein>
<dbReference type="SUPFAM" id="SSF63829">
    <property type="entry name" value="Calcium-dependent phosphotriesterase"/>
    <property type="match status" value="2"/>
</dbReference>
<evidence type="ECO:0000259" key="6">
    <source>
        <dbReference type="PROSITE" id="PS50026"/>
    </source>
</evidence>
<dbReference type="STRING" id="5762.D2VDH5"/>
<dbReference type="SUPFAM" id="SSF101898">
    <property type="entry name" value="NHL repeat"/>
    <property type="match status" value="1"/>
</dbReference>
<dbReference type="PANTHER" id="PTHR46388:SF2">
    <property type="entry name" value="NHL REPEAT-CONTAINING PROTEIN 2"/>
    <property type="match status" value="1"/>
</dbReference>
<dbReference type="SMART" id="SM00181">
    <property type="entry name" value="EGF"/>
    <property type="match status" value="4"/>
</dbReference>
<dbReference type="VEuPathDB" id="AmoebaDB:NAEGRDRAFT_66846"/>
<dbReference type="eggNOG" id="KOG0192">
    <property type="taxonomic scope" value="Eukaryota"/>
</dbReference>
<dbReference type="Gene3D" id="1.10.510.10">
    <property type="entry name" value="Transferase(Phosphotransferase) domain 1"/>
    <property type="match status" value="1"/>
</dbReference>
<feature type="domain" description="Protein kinase" evidence="5">
    <location>
        <begin position="1251"/>
        <end position="1549"/>
    </location>
</feature>
<dbReference type="RefSeq" id="XP_002677980.1">
    <property type="nucleotide sequence ID" value="XM_002677934.1"/>
</dbReference>
<dbReference type="Pfam" id="PF01436">
    <property type="entry name" value="NHL"/>
    <property type="match status" value="1"/>
</dbReference>
<dbReference type="GO" id="GO:0004672">
    <property type="term" value="F:protein kinase activity"/>
    <property type="evidence" value="ECO:0007669"/>
    <property type="project" value="InterPro"/>
</dbReference>
<dbReference type="InterPro" id="IPR000719">
    <property type="entry name" value="Prot_kinase_dom"/>
</dbReference>
<dbReference type="PROSITE" id="PS51257">
    <property type="entry name" value="PROKAR_LIPOPROTEIN"/>
    <property type="match status" value="1"/>
</dbReference>
<evidence type="ECO:0000256" key="3">
    <source>
        <dbReference type="PROSITE-ProRule" id="PRU10141"/>
    </source>
</evidence>
<dbReference type="GO" id="GO:0005524">
    <property type="term" value="F:ATP binding"/>
    <property type="evidence" value="ECO:0007669"/>
    <property type="project" value="UniProtKB-UniRule"/>
</dbReference>
<keyword evidence="2" id="KW-1015">Disulfide bond</keyword>
<dbReference type="Proteomes" id="UP000006671">
    <property type="component" value="Unassembled WGS sequence"/>
</dbReference>
<name>D2VDH5_NAEGR</name>
<dbReference type="PROSITE" id="PS00107">
    <property type="entry name" value="PROTEIN_KINASE_ATP"/>
    <property type="match status" value="1"/>
</dbReference>
<dbReference type="Gene3D" id="2.120.10.30">
    <property type="entry name" value="TolB, C-terminal domain"/>
    <property type="match status" value="6"/>
</dbReference>
<evidence type="ECO:0000256" key="1">
    <source>
        <dbReference type="ARBA" id="ARBA00022737"/>
    </source>
</evidence>
<accession>D2VDH5</accession>
<dbReference type="PANTHER" id="PTHR46388">
    <property type="entry name" value="NHL REPEAT-CONTAINING PROTEIN 2"/>
    <property type="match status" value="1"/>
</dbReference>
<dbReference type="OrthoDB" id="10045365at2759"/>
<keyword evidence="8" id="KW-1185">Reference proteome</keyword>
<dbReference type="KEGG" id="ngr:NAEGRDRAFT_66846"/>
<keyword evidence="1" id="KW-0677">Repeat</keyword>
<comment type="caution">
    <text evidence="2">Lacks conserved residue(s) required for the propagation of feature annotation.</text>
</comment>
<evidence type="ECO:0000313" key="7">
    <source>
        <dbReference type="EMBL" id="EFC45236.1"/>
    </source>
</evidence>
<dbReference type="InterPro" id="IPR001258">
    <property type="entry name" value="NHL_repeat"/>
</dbReference>
<dbReference type="PROSITE" id="PS50026">
    <property type="entry name" value="EGF_3"/>
    <property type="match status" value="1"/>
</dbReference>
<dbReference type="PROSITE" id="PS01186">
    <property type="entry name" value="EGF_2"/>
    <property type="match status" value="2"/>
</dbReference>
<dbReference type="InterPro" id="IPR011009">
    <property type="entry name" value="Kinase-like_dom_sf"/>
</dbReference>
<feature type="transmembrane region" description="Helical" evidence="4">
    <location>
        <begin position="1176"/>
        <end position="1204"/>
    </location>
</feature>
<dbReference type="PROSITE" id="PS50011">
    <property type="entry name" value="PROTEIN_KINASE_DOM"/>
    <property type="match status" value="1"/>
</dbReference>
<gene>
    <name evidence="7" type="ORF">NAEGRDRAFT_66846</name>
</gene>
<feature type="domain" description="EGF-like" evidence="6">
    <location>
        <begin position="1138"/>
        <end position="1171"/>
    </location>
</feature>
<feature type="binding site" evidence="3">
    <location>
        <position position="1278"/>
    </location>
    <ligand>
        <name>ATP</name>
        <dbReference type="ChEBI" id="CHEBI:30616"/>
    </ligand>
</feature>
<keyword evidence="2" id="KW-0245">EGF-like domain</keyword>
<dbReference type="InterPro" id="IPR017441">
    <property type="entry name" value="Protein_kinase_ATP_BS"/>
</dbReference>
<dbReference type="Pfam" id="PF00069">
    <property type="entry name" value="Pkinase"/>
    <property type="match status" value="1"/>
</dbReference>
<keyword evidence="4" id="KW-0472">Membrane</keyword>
<dbReference type="InterPro" id="IPR000742">
    <property type="entry name" value="EGF"/>
</dbReference>
<dbReference type="PROSITE" id="PS00022">
    <property type="entry name" value="EGF_1"/>
    <property type="match status" value="2"/>
</dbReference>
<evidence type="ECO:0000313" key="8">
    <source>
        <dbReference type="Proteomes" id="UP000006671"/>
    </source>
</evidence>
<evidence type="ECO:0000256" key="4">
    <source>
        <dbReference type="SAM" id="Phobius"/>
    </source>
</evidence>
<sequence>MKQHLPFQSVIALVLLACCFFTQFLLRESFGQTTPKYSLSDVTKPHKQNVFSGLGAVHVTNEGHIYFECDTVDDSFIAKIDAVSKKMTLLKKPFICSLYVNVKSGVVYCSDSTSISIINEKVEANYTVIVGIKDESGYSGDGGDAREALFDGIYSMFIDKDGIMYIADGYNDAIRKVENGIVSTYISTSSNVLDVYVDDDGVVYYFKFKDIDVKSLCRWTIDNGEELLVENLDFTHPGLLRVDNYLLYVDTKELSSTIRKMDLRNGNISRFVGNGKQASLEATTFGDGGKASDAEFIAINQYFGIHNGFMYVSDFGLKTIRKISMIDETISLILFINYDGAVIGPFIDGYNSSETTLHSPTGIVLDQQSGNLYVSDYGAVRKISANNKLEMIAPEKELNFIDTYQPFALNPVSVSTNNSDLYVVSSKGFIHKYNGSISTMFAGPITASRLLQQHKDQLVLNSPKGIFATTSYVYISDSGNHRIIKVHRTSGVVIGVAGCGTSGFDGDGGLATLAKLNSPTGIYLDNNVLYVADTNNHRIRAVNITSGIIQTIAGNGIQGYNGDNINALTAQLNSPTYLQVNYYHELFFSDTFNNRLRQITLSTGIIQTIAGSGVKGFNGDGPALSTHLDTPMGFSLNSDWIIYFADSGNNRIRYVDLQPLFNDPVTVTTHSGSGAKGYTDDFNLPNAIYNTPTCVSSVNSVGSALTDIHITDSQSHRIRFAVLSSTYSVVGNGFAGYNYFEGNITGSNVKLNNPQCTFFDHSKSILFIADSGNNRILESQIEGKWVKKFAGGIGDNNLALYSQVEASYVAFSSSGEMYVSETAQNRIRKISTNGVISTIAGTGLFGISEDGRLAISSDIAAPKGLYVNEEGELIFVESGISKVRKINKKGLLETVAGNGFTGFSQTSDPKTSSLNSPSSVVSYKGQTIISDSKNNFIRKISTIASHPFDVIAGDGSAPSQTKSKPFSISPTSMTINNEGNVLFFIDSSLNNVRKLEAFCENGHVYSKNDTCLPICYGKIKLLSGNVCNNNGECLSPDLCQCYDSSRYTGFECEIPVCYGEASNSSSVCTNGRGNCTAPNTCICKEGYTSSMCQTPICFRKILDGACGGSVRGSCLDKNQCSCNTGYTGLECELMTCFGRNEKEADVCNGRGSCSLPNQCTCQFGYSGEQCQHSDELWALIGALIGVAVLVFCIGGSLFIIIGLFRKYYVQRKIIKTDQFVTDNMLELEIDNDGKKKDEADSFFISINKLDLGKMKKLGSGGYGSVYQSQWIGTEVAIKVFDLNNMNIDENDFRSEATVLSRLRHPNIISFFGVSSTPTKRYIVMEKMERSLENIIAELQSNRMKLSLSQKMDIMLDICKGIEYLHNLKPTIVHRDLKPANILQDVHGVSKLCDFGLSRLLNKQNNTQITNQIGTFYYMSPESFGEIERQLLTAVDIYSLSIIMWQILFEIMDPYYYTNPLILNKLNLEQPVQYQNLLSQLLPKIASGHRPLIPFETLEDCQSWCEMKKAYSLQESTVIYQLLDLIKKGWETNPSQRPSIHHFNEILSLLKNSLKN</sequence>
<dbReference type="InterPro" id="IPR011042">
    <property type="entry name" value="6-blade_b-propeller_TolB-like"/>
</dbReference>
<dbReference type="OMA" id="KSERECC"/>
<organism evidence="8">
    <name type="scientific">Naegleria gruberi</name>
    <name type="common">Amoeba</name>
    <dbReference type="NCBI Taxonomy" id="5762"/>
    <lineage>
        <taxon>Eukaryota</taxon>
        <taxon>Discoba</taxon>
        <taxon>Heterolobosea</taxon>
        <taxon>Tetramitia</taxon>
        <taxon>Eutetramitia</taxon>
        <taxon>Vahlkampfiidae</taxon>
        <taxon>Naegleria</taxon>
    </lineage>
</organism>
<keyword evidence="3" id="KW-0067">ATP-binding</keyword>
<keyword evidence="4" id="KW-1133">Transmembrane helix</keyword>
<dbReference type="Gene3D" id="2.10.25.10">
    <property type="entry name" value="Laminin"/>
    <property type="match status" value="2"/>
</dbReference>
<keyword evidence="4" id="KW-0812">Transmembrane</keyword>
<evidence type="ECO:0000259" key="5">
    <source>
        <dbReference type="PROSITE" id="PS50011"/>
    </source>
</evidence>
<dbReference type="GeneID" id="8849012"/>
<dbReference type="eggNOG" id="KOG1225">
    <property type="taxonomic scope" value="Eukaryota"/>
</dbReference>
<feature type="disulfide bond" evidence="2">
    <location>
        <begin position="1161"/>
        <end position="1170"/>
    </location>
</feature>
<reference evidence="7 8" key="1">
    <citation type="journal article" date="2010" name="Cell">
        <title>The genome of Naegleria gruberi illuminates early eukaryotic versatility.</title>
        <authorList>
            <person name="Fritz-Laylin L.K."/>
            <person name="Prochnik S.E."/>
            <person name="Ginger M.L."/>
            <person name="Dacks J.B."/>
            <person name="Carpenter M.L."/>
            <person name="Field M.C."/>
            <person name="Kuo A."/>
            <person name="Paredez A."/>
            <person name="Chapman J."/>
            <person name="Pham J."/>
            <person name="Shu S."/>
            <person name="Neupane R."/>
            <person name="Cipriano M."/>
            <person name="Mancuso J."/>
            <person name="Tu H."/>
            <person name="Salamov A."/>
            <person name="Lindquist E."/>
            <person name="Shapiro H."/>
            <person name="Lucas S."/>
            <person name="Grigoriev I.V."/>
            <person name="Cande W.Z."/>
            <person name="Fulton C."/>
            <person name="Rokhsar D.S."/>
            <person name="Dawson S.C."/>
        </authorList>
    </citation>
    <scope>NUCLEOTIDE SEQUENCE [LARGE SCALE GENOMIC DNA]</scope>
    <source>
        <strain evidence="7 8">NEG-M</strain>
    </source>
</reference>
<keyword evidence="3" id="KW-0547">Nucleotide-binding</keyword>
<dbReference type="InParanoid" id="D2VDH5"/>
<evidence type="ECO:0000256" key="2">
    <source>
        <dbReference type="PROSITE-ProRule" id="PRU00076"/>
    </source>
</evidence>
<dbReference type="SUPFAM" id="SSF56112">
    <property type="entry name" value="Protein kinase-like (PK-like)"/>
    <property type="match status" value="1"/>
</dbReference>
<dbReference type="EMBL" id="GG738864">
    <property type="protein sequence ID" value="EFC45236.1"/>
    <property type="molecule type" value="Genomic_DNA"/>
</dbReference>
<proteinExistence type="predicted"/>
<dbReference type="SMART" id="SM00220">
    <property type="entry name" value="S_TKc"/>
    <property type="match status" value="1"/>
</dbReference>